<evidence type="ECO:0000256" key="3">
    <source>
        <dbReference type="ARBA" id="ARBA00022470"/>
    </source>
</evidence>
<evidence type="ECO:0000256" key="4">
    <source>
        <dbReference type="ARBA" id="ARBA00022595"/>
    </source>
</evidence>
<protein>
    <submittedName>
        <fullName evidence="12">Head to tail connecting protein</fullName>
    </submittedName>
</protein>
<comment type="function">
    <text evidence="1">Forms the portal vertex of the capsid. This portal plays critical roles in head assembly, genome packaging, neck/tail attachment, and genome ejection. The portal protein multimerizes as a single ring-shaped homododecamer arranged around a central channel.</text>
</comment>
<comment type="subcellular location">
    <subcellularLocation>
        <location evidence="2">Virion</location>
    </subcellularLocation>
</comment>
<evidence type="ECO:0000256" key="5">
    <source>
        <dbReference type="ARBA" id="ARBA00022612"/>
    </source>
</evidence>
<dbReference type="Pfam" id="PF12236">
    <property type="entry name" value="Head-tail_con"/>
    <property type="match status" value="1"/>
</dbReference>
<feature type="region of interest" description="Disordered" evidence="11">
    <location>
        <begin position="521"/>
        <end position="546"/>
    </location>
</feature>
<dbReference type="EMBL" id="BK032800">
    <property type="protein sequence ID" value="DAF60947.1"/>
    <property type="molecule type" value="Genomic_DNA"/>
</dbReference>
<dbReference type="GO" id="GO:0044423">
    <property type="term" value="C:virion component"/>
    <property type="evidence" value="ECO:0007669"/>
    <property type="project" value="UniProtKB-KW"/>
</dbReference>
<keyword evidence="3" id="KW-1244">Viral short tail ejection system</keyword>
<keyword evidence="4" id="KW-1162">Viral penetration into host cytoplasm</keyword>
<sequence>MDKKELCAHILSRWQKLKTERDPFIPQWKSIATHIRPATGKFLLRGPKNEARERFNEIFDNTATGASNLLSSGLMSGLTDPSQQWFYLTTGSPTLDESPAVKQWLADVSQVIYMGLSRTNAYQSLHHFWLEVSLYGTAAMMIQEDDERGFYCYPFTIGEYAIACNHKGIPDTLYRELMMTVAQIVQQYGYENVPRGIKALYDQRQYDQEKAVIHAIEPRYDRDITKQDNKNMPFRAVHMLVDADSDEHSILLESGYNEFPAIVGRWGAISTDTYSCESPGMTALGDVRQLKHEQMQKGNAIDLIVDPPRLLPTSAKDAELDFAPGGLSFVDMPTNGSQSNNATTAVGNINPITVDIQEVQGRIKAAFFTDLFLMLSNQAEIARMTATAVARLQEEKLIMLGPILSRFNNEVLNPFIGRIFSILSRAGVFPPPPQELQGTELNIEYTSMLARSQKEVQANTDMEAITQVCQLAQVDPSVLDRINLDNAIKIIFDKKGVSPSLLRSDEEVQQIQQQRAQQQQQMAQQEQAQQGVDALSKLGKVPAGGDTMAGQAVEALQAEMGQ</sequence>
<keyword evidence="6" id="KW-0946">Virion</keyword>
<feature type="compositionally biased region" description="Low complexity" evidence="11">
    <location>
        <begin position="521"/>
        <end position="530"/>
    </location>
</feature>
<organism evidence="12">
    <name type="scientific">Podoviridae sp. ctlMy11</name>
    <dbReference type="NCBI Taxonomy" id="2827746"/>
    <lineage>
        <taxon>Viruses</taxon>
        <taxon>Duplodnaviria</taxon>
        <taxon>Heunggongvirae</taxon>
        <taxon>Uroviricota</taxon>
        <taxon>Caudoviricetes</taxon>
    </lineage>
</organism>
<keyword evidence="5" id="KW-1188">Viral release from host cell</keyword>
<evidence type="ECO:0000256" key="9">
    <source>
        <dbReference type="ARBA" id="ARBA00023219"/>
    </source>
</evidence>
<reference evidence="12" key="1">
    <citation type="journal article" date="2021" name="Proc. Natl. Acad. Sci. U.S.A.">
        <title>A Catalog of Tens of Thousands of Viruses from Human Metagenomes Reveals Hidden Associations with Chronic Diseases.</title>
        <authorList>
            <person name="Tisza M.J."/>
            <person name="Buck C.B."/>
        </authorList>
    </citation>
    <scope>NUCLEOTIDE SEQUENCE</scope>
    <source>
        <strain evidence="12">CtlMy11</strain>
    </source>
</reference>
<dbReference type="InterPro" id="IPR020991">
    <property type="entry name" value="Connector_podovirus"/>
</dbReference>
<evidence type="ECO:0000256" key="11">
    <source>
        <dbReference type="SAM" id="MobiDB-lite"/>
    </source>
</evidence>
<keyword evidence="10" id="KW-1160">Virus entry into host cell</keyword>
<keyword evidence="9" id="KW-0231">Viral genome packaging</keyword>
<accession>A0A8S5TD31</accession>
<evidence type="ECO:0000256" key="6">
    <source>
        <dbReference type="ARBA" id="ARBA00022844"/>
    </source>
</evidence>
<evidence type="ECO:0000256" key="1">
    <source>
        <dbReference type="ARBA" id="ARBA00003421"/>
    </source>
</evidence>
<dbReference type="GO" id="GO:0099002">
    <property type="term" value="P:symbiont genome ejection through host cell envelope, short tail mechanism"/>
    <property type="evidence" value="ECO:0007669"/>
    <property type="project" value="UniProtKB-KW"/>
</dbReference>
<evidence type="ECO:0000313" key="12">
    <source>
        <dbReference type="EMBL" id="DAF60947.1"/>
    </source>
</evidence>
<proteinExistence type="predicted"/>
<evidence type="ECO:0000256" key="7">
    <source>
        <dbReference type="ARBA" id="ARBA00022950"/>
    </source>
</evidence>
<evidence type="ECO:0000256" key="10">
    <source>
        <dbReference type="ARBA" id="ARBA00023296"/>
    </source>
</evidence>
<keyword evidence="7" id="KW-0118">Viral capsid assembly</keyword>
<evidence type="ECO:0000256" key="8">
    <source>
        <dbReference type="ARBA" id="ARBA00023009"/>
    </source>
</evidence>
<evidence type="ECO:0000256" key="2">
    <source>
        <dbReference type="ARBA" id="ARBA00004328"/>
    </source>
</evidence>
<name>A0A8S5TD31_9CAUD</name>
<keyword evidence="8" id="KW-1171">Viral genome ejection through host cell envelope</keyword>